<dbReference type="KEGG" id="tgr:Tgr7_2921"/>
<keyword evidence="2" id="KW-0472">Membrane</keyword>
<dbReference type="HOGENOM" id="CLU_089905_1_0_6"/>
<gene>
    <name evidence="3" type="ordered locus">Tgr7_2921</name>
</gene>
<dbReference type="InterPro" id="IPR003425">
    <property type="entry name" value="CCB3/YggT"/>
</dbReference>
<proteinExistence type="inferred from homology"/>
<evidence type="ECO:0000313" key="4">
    <source>
        <dbReference type="Proteomes" id="UP000002383"/>
    </source>
</evidence>
<evidence type="ECO:0000256" key="2">
    <source>
        <dbReference type="SAM" id="Phobius"/>
    </source>
</evidence>
<evidence type="ECO:0000313" key="3">
    <source>
        <dbReference type="EMBL" id="ACL73994.1"/>
    </source>
</evidence>
<dbReference type="GO" id="GO:0016020">
    <property type="term" value="C:membrane"/>
    <property type="evidence" value="ECO:0007669"/>
    <property type="project" value="InterPro"/>
</dbReference>
<dbReference type="AlphaFoldDB" id="B8GP74"/>
<organism evidence="3 4">
    <name type="scientific">Thioalkalivibrio sulfidiphilus (strain HL-EbGR7)</name>
    <dbReference type="NCBI Taxonomy" id="396588"/>
    <lineage>
        <taxon>Bacteria</taxon>
        <taxon>Pseudomonadati</taxon>
        <taxon>Pseudomonadota</taxon>
        <taxon>Gammaproteobacteria</taxon>
        <taxon>Chromatiales</taxon>
        <taxon>Ectothiorhodospiraceae</taxon>
        <taxon>Thioalkalivibrio</taxon>
    </lineage>
</organism>
<dbReference type="STRING" id="396588.Tgr7_2921"/>
<evidence type="ECO:0008006" key="5">
    <source>
        <dbReference type="Google" id="ProtNLM"/>
    </source>
</evidence>
<feature type="transmembrane region" description="Helical" evidence="2">
    <location>
        <begin position="6"/>
        <end position="26"/>
    </location>
</feature>
<dbReference type="PANTHER" id="PTHR33219:SF14">
    <property type="entry name" value="PROTEIN COFACTOR ASSEMBLY OF COMPLEX C SUBUNIT B CCB3, CHLOROPLASTIC-RELATED"/>
    <property type="match status" value="1"/>
</dbReference>
<sequence>MPGPLQEISIFLISTLLSLYVIALMLRMLLAMVRADFYNPVSQFLVTVTNPPVRALRRVIPPIGRLDTAVVLLMIALKMLELWLVAWIGGASPGLGLVLVVAVFRLLQLLIYVFMFSIIIEAVMSWFMAGGMRGNPVASLVASLNRPILTPIRSVMPNLGPVDLSPLVAIIGLNILLILLRSIF</sequence>
<protein>
    <recommendedName>
        <fullName evidence="5">YggT family protein</fullName>
    </recommendedName>
</protein>
<comment type="similarity">
    <text evidence="1">Belongs to the YggT family.</text>
</comment>
<feature type="transmembrane region" description="Helical" evidence="2">
    <location>
        <begin position="83"/>
        <end position="104"/>
    </location>
</feature>
<reference evidence="3 4" key="1">
    <citation type="journal article" date="2011" name="Stand. Genomic Sci.">
        <title>Complete genome sequence of 'Thioalkalivibrio sulfidophilus' HL-EbGr7.</title>
        <authorList>
            <person name="Muyzer G."/>
            <person name="Sorokin D.Y."/>
            <person name="Mavromatis K."/>
            <person name="Lapidus A."/>
            <person name="Clum A."/>
            <person name="Ivanova N."/>
            <person name="Pati A."/>
            <person name="d'Haeseleer P."/>
            <person name="Woyke T."/>
            <person name="Kyrpides N.C."/>
        </authorList>
    </citation>
    <scope>NUCLEOTIDE SEQUENCE [LARGE SCALE GENOMIC DNA]</scope>
    <source>
        <strain evidence="3 4">HL-EbGR7</strain>
    </source>
</reference>
<dbReference type="PANTHER" id="PTHR33219">
    <property type="entry name" value="YLMG HOMOLOG PROTEIN 2, CHLOROPLASTIC"/>
    <property type="match status" value="1"/>
</dbReference>
<name>B8GP74_THISH</name>
<dbReference type="eggNOG" id="COG0762">
    <property type="taxonomic scope" value="Bacteria"/>
</dbReference>
<keyword evidence="2" id="KW-0812">Transmembrane</keyword>
<evidence type="ECO:0000256" key="1">
    <source>
        <dbReference type="ARBA" id="ARBA00010894"/>
    </source>
</evidence>
<keyword evidence="2" id="KW-1133">Transmembrane helix</keyword>
<dbReference type="Pfam" id="PF02325">
    <property type="entry name" value="CCB3_YggT"/>
    <property type="match status" value="2"/>
</dbReference>
<feature type="transmembrane region" description="Helical" evidence="2">
    <location>
        <begin position="164"/>
        <end position="183"/>
    </location>
</feature>
<feature type="transmembrane region" description="Helical" evidence="2">
    <location>
        <begin position="109"/>
        <end position="129"/>
    </location>
</feature>
<dbReference type="Proteomes" id="UP000002383">
    <property type="component" value="Chromosome"/>
</dbReference>
<dbReference type="RefSeq" id="WP_012639457.1">
    <property type="nucleotide sequence ID" value="NC_011901.1"/>
</dbReference>
<accession>B8GP74</accession>
<dbReference type="OrthoDB" id="9806665at2"/>
<keyword evidence="4" id="KW-1185">Reference proteome</keyword>
<dbReference type="EMBL" id="CP001339">
    <property type="protein sequence ID" value="ACL73994.1"/>
    <property type="molecule type" value="Genomic_DNA"/>
</dbReference>